<name>A0A5M6I5A8_9HYPH</name>
<organism evidence="2 3">
    <name type="scientific">Blastochloris sulfoviridis</name>
    <dbReference type="NCBI Taxonomy" id="50712"/>
    <lineage>
        <taxon>Bacteria</taxon>
        <taxon>Pseudomonadati</taxon>
        <taxon>Pseudomonadota</taxon>
        <taxon>Alphaproteobacteria</taxon>
        <taxon>Hyphomicrobiales</taxon>
        <taxon>Blastochloridaceae</taxon>
        <taxon>Blastochloris</taxon>
    </lineage>
</organism>
<comment type="caution">
    <text evidence="2">The sequence shown here is derived from an EMBL/GenBank/DDBJ whole genome shotgun (WGS) entry which is preliminary data.</text>
</comment>
<evidence type="ECO:0000313" key="3">
    <source>
        <dbReference type="Proteomes" id="UP000323886"/>
    </source>
</evidence>
<evidence type="ECO:0000313" key="2">
    <source>
        <dbReference type="EMBL" id="KAA5603382.1"/>
    </source>
</evidence>
<protein>
    <submittedName>
        <fullName evidence="2">RelA/SpoT domain-containing protein</fullName>
    </submittedName>
</protein>
<dbReference type="RefSeq" id="WP_150095931.1">
    <property type="nucleotide sequence ID" value="NZ_VWPL01000002.1"/>
</dbReference>
<dbReference type="CDD" id="cd05399">
    <property type="entry name" value="NT_Rel-Spo_like"/>
    <property type="match status" value="1"/>
</dbReference>
<dbReference type="EMBL" id="VWPL01000002">
    <property type="protein sequence ID" value="KAA5603382.1"/>
    <property type="molecule type" value="Genomic_DNA"/>
</dbReference>
<dbReference type="Pfam" id="PF04607">
    <property type="entry name" value="RelA_SpoT"/>
    <property type="match status" value="1"/>
</dbReference>
<accession>A0A5M6I5A8</accession>
<sequence length="424" mass="49421">MELNHSKAKVDRAGKYLSGKNDITEEYIESDFIVDVYRASHLEPLSETTLELQRWLQGSGKRYYAAQRLKRKPQIIRKLRRLSVRLTQLQDIGGCRIVVDTNRDVSDLVEYIQNEICKQSSFKIAKKTDYRDRGRDDTGYRAIHLIIDRNKIALELQIRSRIQHYWAESIERTSIIYGHYLKEKEGDPIIINYFKRLSDILFEIECGRDPTSNAKIDLDKLRVQSENVIIRSDKKRILNSYVNEDIVKTLTSKENKSELLNNWIIVFDWNTGSFVAWDVVGRNSSDAAREYARYEAQFPAEDNYEVVMIGSSDVASVRQTHSHYFGIEKYENILESLSQTIVGLSTRMDIDVEARQILAVLFRKKYFGRKTISVETLRNHYLKESMTFDSSLRTLVERGLVNMEDAQSPVSLNRKRKSDIESYL</sequence>
<dbReference type="InterPro" id="IPR007685">
    <property type="entry name" value="RelA_SpoT"/>
</dbReference>
<dbReference type="InterPro" id="IPR052366">
    <property type="entry name" value="GTP_Pyrophosphokinase"/>
</dbReference>
<dbReference type="Gene3D" id="3.30.460.10">
    <property type="entry name" value="Beta Polymerase, domain 2"/>
    <property type="match status" value="1"/>
</dbReference>
<dbReference type="InterPro" id="IPR043519">
    <property type="entry name" value="NT_sf"/>
</dbReference>
<feature type="domain" description="RelA/SpoT" evidence="1">
    <location>
        <begin position="67"/>
        <end position="181"/>
    </location>
</feature>
<dbReference type="SUPFAM" id="SSF81301">
    <property type="entry name" value="Nucleotidyltransferase"/>
    <property type="match status" value="1"/>
</dbReference>
<gene>
    <name evidence="2" type="ORF">F1193_01665</name>
</gene>
<dbReference type="OrthoDB" id="9789634at2"/>
<dbReference type="PANTHER" id="PTHR47837">
    <property type="entry name" value="GTP PYROPHOSPHOKINASE YJBM"/>
    <property type="match status" value="1"/>
</dbReference>
<proteinExistence type="predicted"/>
<dbReference type="SMART" id="SM00954">
    <property type="entry name" value="RelA_SpoT"/>
    <property type="match status" value="1"/>
</dbReference>
<dbReference type="GO" id="GO:0015969">
    <property type="term" value="P:guanosine tetraphosphate metabolic process"/>
    <property type="evidence" value="ECO:0007669"/>
    <property type="project" value="InterPro"/>
</dbReference>
<dbReference type="AlphaFoldDB" id="A0A5M6I5A8"/>
<dbReference type="PANTHER" id="PTHR47837:SF1">
    <property type="entry name" value="GTP PYROPHOSPHOKINASE YJBM"/>
    <property type="match status" value="1"/>
</dbReference>
<reference evidence="2 3" key="1">
    <citation type="submission" date="2019-09" db="EMBL/GenBank/DDBJ databases">
        <title>Draft Whole-Genome sequence of Blastochloris sulfoviridis DSM 729.</title>
        <authorList>
            <person name="Meyer T.E."/>
            <person name="Kyndt J.A."/>
        </authorList>
    </citation>
    <scope>NUCLEOTIDE SEQUENCE [LARGE SCALE GENOMIC DNA]</scope>
    <source>
        <strain evidence="2 3">DSM 729</strain>
    </source>
</reference>
<dbReference type="Proteomes" id="UP000323886">
    <property type="component" value="Unassembled WGS sequence"/>
</dbReference>
<evidence type="ECO:0000259" key="1">
    <source>
        <dbReference type="SMART" id="SM00954"/>
    </source>
</evidence>
<keyword evidence="3" id="KW-1185">Reference proteome</keyword>